<evidence type="ECO:0000256" key="1">
    <source>
        <dbReference type="SAM" id="Phobius"/>
    </source>
</evidence>
<keyword evidence="1" id="KW-0472">Membrane</keyword>
<protein>
    <submittedName>
        <fullName evidence="2">ABC-type transport system involved in multi-copper enzyme maturation permease subunit</fullName>
    </submittedName>
</protein>
<dbReference type="EMBL" id="RKHQ01000001">
    <property type="protein sequence ID" value="ROR96314.1"/>
    <property type="molecule type" value="Genomic_DNA"/>
</dbReference>
<dbReference type="Proteomes" id="UP000275356">
    <property type="component" value="Unassembled WGS sequence"/>
</dbReference>
<dbReference type="AlphaFoldDB" id="A0A3N2DA37"/>
<feature type="transmembrane region" description="Helical" evidence="1">
    <location>
        <begin position="70"/>
        <end position="95"/>
    </location>
</feature>
<reference evidence="2 3" key="1">
    <citation type="submission" date="2018-11" db="EMBL/GenBank/DDBJ databases">
        <title>Sequencing the genomes of 1000 actinobacteria strains.</title>
        <authorList>
            <person name="Klenk H.-P."/>
        </authorList>
    </citation>
    <scope>NUCLEOTIDE SEQUENCE [LARGE SCALE GENOMIC DNA]</scope>
    <source>
        <strain evidence="2 3">DSM 13521</strain>
    </source>
</reference>
<feature type="transmembrane region" description="Helical" evidence="1">
    <location>
        <begin position="191"/>
        <end position="211"/>
    </location>
</feature>
<keyword evidence="1" id="KW-1133">Transmembrane helix</keyword>
<comment type="caution">
    <text evidence="2">The sequence shown here is derived from an EMBL/GenBank/DDBJ whole genome shotgun (WGS) entry which is preliminary data.</text>
</comment>
<feature type="transmembrane region" description="Helical" evidence="1">
    <location>
        <begin position="163"/>
        <end position="184"/>
    </location>
</feature>
<evidence type="ECO:0000313" key="3">
    <source>
        <dbReference type="Proteomes" id="UP000275356"/>
    </source>
</evidence>
<keyword evidence="1" id="KW-0812">Transmembrane</keyword>
<evidence type="ECO:0000313" key="2">
    <source>
        <dbReference type="EMBL" id="ROR96314.1"/>
    </source>
</evidence>
<keyword evidence="3" id="KW-1185">Reference proteome</keyword>
<sequence>MSTHAAGAPPVGMPSRVGVTFARAVASEWFKVWGLRSTRVVFAVSVLLTPALALIGASDPNVPADGYGTLAYWVVSLTILTQFPLLLLGVLLGSGETANRSAASTFVAVPTRTPALLARTVVTITTSTAAALLSLGLAAAVTLTTGLGRELSTELTPETTRMWLGTSLYLVAATTFCFGLGLLVGRTVLAVLATFAIFILDLATIGAPGALTSITAFLPGHAASAVTSSEEFLDVLRSMDAAPLDPWANVAITIGWAGAAVLAGIIRTRRRDV</sequence>
<name>A0A3N2DA37_9MICO</name>
<gene>
    <name evidence="2" type="ORF">EDD28_0897</name>
</gene>
<feature type="transmembrane region" description="Helical" evidence="1">
    <location>
        <begin position="116"/>
        <end position="143"/>
    </location>
</feature>
<proteinExistence type="predicted"/>
<feature type="transmembrane region" description="Helical" evidence="1">
    <location>
        <begin position="40"/>
        <end position="58"/>
    </location>
</feature>
<organism evidence="2 3">
    <name type="scientific">Salana multivorans</name>
    <dbReference type="NCBI Taxonomy" id="120377"/>
    <lineage>
        <taxon>Bacteria</taxon>
        <taxon>Bacillati</taxon>
        <taxon>Actinomycetota</taxon>
        <taxon>Actinomycetes</taxon>
        <taxon>Micrococcales</taxon>
        <taxon>Beutenbergiaceae</taxon>
        <taxon>Salana</taxon>
    </lineage>
</organism>
<feature type="transmembrane region" description="Helical" evidence="1">
    <location>
        <begin position="247"/>
        <end position="266"/>
    </location>
</feature>
<accession>A0A3N2DA37</accession>